<dbReference type="InterPro" id="IPR001608">
    <property type="entry name" value="Ala_racemase_N"/>
</dbReference>
<feature type="active site" description="Proton acceptor; specific for L-alanine" evidence="13">
    <location>
        <position position="271"/>
    </location>
</feature>
<dbReference type="EMBL" id="AJDQ01000012">
    <property type="protein sequence ID" value="EOI53722.1"/>
    <property type="molecule type" value="Genomic_DNA"/>
</dbReference>
<comment type="subcellular location">
    <subcellularLocation>
        <location evidence="3">Cell membrane</location>
        <topology evidence="3">Multi-pass membrane protein</topology>
    </subcellularLocation>
</comment>
<evidence type="ECO:0000256" key="8">
    <source>
        <dbReference type="ARBA" id="ARBA00023136"/>
    </source>
</evidence>
<comment type="cofactor">
    <cofactor evidence="2 13 14">
        <name>pyridoxal 5'-phosphate</name>
        <dbReference type="ChEBI" id="CHEBI:597326"/>
    </cofactor>
</comment>
<dbReference type="PROSITE" id="PS00395">
    <property type="entry name" value="ALANINE_RACEMASE"/>
    <property type="match status" value="1"/>
</dbReference>
<evidence type="ECO:0000256" key="2">
    <source>
        <dbReference type="ARBA" id="ARBA00001933"/>
    </source>
</evidence>
<evidence type="ECO:0000256" key="13">
    <source>
        <dbReference type="HAMAP-Rule" id="MF_01201"/>
    </source>
</evidence>
<dbReference type="eggNOG" id="COG0787">
    <property type="taxonomic scope" value="Bacteria"/>
</dbReference>
<reference evidence="17 19" key="1">
    <citation type="submission" date="2013-02" db="EMBL/GenBank/DDBJ databases">
        <title>The Genome Sequence of Enterococcus gilvus ATCC BAA-350.</title>
        <authorList>
            <consortium name="The Broad Institute Genome Sequencing Platform"/>
            <consortium name="The Broad Institute Genome Sequencing Center for Infectious Disease"/>
            <person name="Earl A.M."/>
            <person name="Gilmore M.S."/>
            <person name="Lebreton F."/>
            <person name="Walker B."/>
            <person name="Young S.K."/>
            <person name="Zeng Q."/>
            <person name="Gargeya S."/>
            <person name="Fitzgerald M."/>
            <person name="Haas B."/>
            <person name="Abouelleil A."/>
            <person name="Alvarado L."/>
            <person name="Arachchi H.M."/>
            <person name="Berlin A.M."/>
            <person name="Chapman S.B."/>
            <person name="Dewar J."/>
            <person name="Goldberg J."/>
            <person name="Griggs A."/>
            <person name="Gujja S."/>
            <person name="Hansen M."/>
            <person name="Howarth C."/>
            <person name="Imamovic A."/>
            <person name="Larimer J."/>
            <person name="McCowan C."/>
            <person name="Murphy C."/>
            <person name="Neiman D."/>
            <person name="Pearson M."/>
            <person name="Priest M."/>
            <person name="Roberts A."/>
            <person name="Saif S."/>
            <person name="Shea T."/>
            <person name="Sisk P."/>
            <person name="Sykes S."/>
            <person name="Wortman J."/>
            <person name="Nusbaum C."/>
            <person name="Birren B."/>
        </authorList>
    </citation>
    <scope>NUCLEOTIDE SEQUENCE [LARGE SCALE GENOMIC DNA]</scope>
    <source>
        <strain evidence="17 19">ATCC BAA-350</strain>
    </source>
</reference>
<keyword evidence="5" id="KW-0812">Transmembrane</keyword>
<dbReference type="InterPro" id="IPR029066">
    <property type="entry name" value="PLP-binding_barrel"/>
</dbReference>
<keyword evidence="4" id="KW-1003">Cell membrane</keyword>
<evidence type="ECO:0000256" key="11">
    <source>
        <dbReference type="ARBA" id="ARBA00060905"/>
    </source>
</evidence>
<dbReference type="NCBIfam" id="TIGR00492">
    <property type="entry name" value="alr"/>
    <property type="match status" value="1"/>
</dbReference>
<dbReference type="GO" id="GO:0008784">
    <property type="term" value="F:alanine racemase activity"/>
    <property type="evidence" value="ECO:0007669"/>
    <property type="project" value="UniProtKB-UniRule"/>
</dbReference>
<dbReference type="InterPro" id="IPR020622">
    <property type="entry name" value="Ala_racemase_pyridoxalP-BS"/>
</dbReference>
<sequence length="376" mass="41772">MVVTYHRPTRAIIHRKAMKENIKNEVERLPEGVELFAVVKADGYGHGAVATAHVALSAGATGFCVATLDEAIELREAGITEPILVLSVVFPSYLSLVIDYDLSITVATKDWLIEAQKVLNDLEETTTAPIKIHIKADTGMGRIGFLTADEVKEAAAFIEASPDMIWEGLFTHFATADEQDTSYWHKQADRFNGIIQALAHLPRYVHSSNSATALWHDKEMPGNMIRYGIGMYGLNPSGHELPETYPLIPAMELVSELIQVKELPSGEGVGYGKTYDTPEREWIGTVPIGYADGWVRKMQGFSLLVDGEFCEIIGRVCMDQLMIRLPHEFKVGTKVTLIGRNNGQEITMQDVANHLGTIHYEVCCILSERVPRIYQE</sequence>
<dbReference type="SUPFAM" id="SSF51419">
    <property type="entry name" value="PLP-binding barrel"/>
    <property type="match status" value="1"/>
</dbReference>
<dbReference type="Gene3D" id="3.20.20.10">
    <property type="entry name" value="Alanine racemase"/>
    <property type="match status" value="1"/>
</dbReference>
<dbReference type="OrthoDB" id="9813814at2"/>
<protein>
    <recommendedName>
        <fullName evidence="13">Alanine racemase</fullName>
        <ecNumber evidence="13">5.1.1.1</ecNumber>
    </recommendedName>
</protein>
<feature type="binding site" evidence="13 15">
    <location>
        <position position="318"/>
    </location>
    <ligand>
        <name>substrate</name>
    </ligand>
</feature>
<dbReference type="GO" id="GO:0009252">
    <property type="term" value="P:peptidoglycan biosynthetic process"/>
    <property type="evidence" value="ECO:0007669"/>
    <property type="project" value="TreeGrafter"/>
</dbReference>
<keyword evidence="6 13" id="KW-0663">Pyridoxal phosphate</keyword>
<dbReference type="GO" id="GO:0046677">
    <property type="term" value="P:response to antibiotic"/>
    <property type="evidence" value="ECO:0007669"/>
    <property type="project" value="UniProtKB-KW"/>
</dbReference>
<evidence type="ECO:0000256" key="14">
    <source>
        <dbReference type="PIRSR" id="PIRSR600821-50"/>
    </source>
</evidence>
<proteinExistence type="inferred from homology"/>
<dbReference type="InterPro" id="IPR000821">
    <property type="entry name" value="Ala_racemase"/>
</dbReference>
<dbReference type="CDD" id="cd00430">
    <property type="entry name" value="PLPDE_III_AR"/>
    <property type="match status" value="1"/>
</dbReference>
<evidence type="ECO:0000313" key="17">
    <source>
        <dbReference type="EMBL" id="EOI53722.1"/>
    </source>
</evidence>
<dbReference type="HOGENOM" id="CLU_028393_2_1_9"/>
<dbReference type="AlphaFoldDB" id="R2XUS3"/>
<dbReference type="FunFam" id="3.20.20.10:FF:000002">
    <property type="entry name" value="Alanine racemase"/>
    <property type="match status" value="1"/>
</dbReference>
<dbReference type="InterPro" id="IPR009006">
    <property type="entry name" value="Ala_racemase/Decarboxylase_C"/>
</dbReference>
<keyword evidence="8" id="KW-0472">Membrane</keyword>
<dbReference type="EMBL" id="ASWH01000001">
    <property type="protein sequence ID" value="EOW81003.1"/>
    <property type="molecule type" value="Genomic_DNA"/>
</dbReference>
<evidence type="ECO:0000256" key="9">
    <source>
        <dbReference type="ARBA" id="ARBA00023235"/>
    </source>
</evidence>
<dbReference type="RefSeq" id="WP_010782014.1">
    <property type="nucleotide sequence ID" value="NZ_ASWH01000001.1"/>
</dbReference>
<evidence type="ECO:0000256" key="5">
    <source>
        <dbReference type="ARBA" id="ARBA00022692"/>
    </source>
</evidence>
<comment type="function">
    <text evidence="13">Catalyzes the interconversion of L-alanine and D-alanine. May also act on other amino acids.</text>
</comment>
<dbReference type="Proteomes" id="UP000014160">
    <property type="component" value="Unassembled WGS sequence"/>
</dbReference>
<feature type="active site" description="Proton acceptor; specific for D-alanine" evidence="13">
    <location>
        <position position="40"/>
    </location>
</feature>
<dbReference type="EC" id="5.1.1.1" evidence="13"/>
<dbReference type="Pfam" id="PF01168">
    <property type="entry name" value="Ala_racemase_N"/>
    <property type="match status" value="1"/>
</dbReference>
<evidence type="ECO:0000256" key="4">
    <source>
        <dbReference type="ARBA" id="ARBA00022475"/>
    </source>
</evidence>
<evidence type="ECO:0000256" key="15">
    <source>
        <dbReference type="PIRSR" id="PIRSR600821-52"/>
    </source>
</evidence>
<comment type="similarity">
    <text evidence="13">Belongs to the alanine racemase family.</text>
</comment>
<dbReference type="Pfam" id="PF00842">
    <property type="entry name" value="Ala_racemase_C"/>
    <property type="match status" value="1"/>
</dbReference>
<dbReference type="PRINTS" id="PR00992">
    <property type="entry name" value="ALARACEMASE"/>
</dbReference>
<evidence type="ECO:0000256" key="1">
    <source>
        <dbReference type="ARBA" id="ARBA00000316"/>
    </source>
</evidence>
<evidence type="ECO:0000313" key="20">
    <source>
        <dbReference type="Proteomes" id="UP000014160"/>
    </source>
</evidence>
<keyword evidence="7" id="KW-1133">Transmembrane helix</keyword>
<evidence type="ECO:0000256" key="10">
    <source>
        <dbReference type="ARBA" id="ARBA00023251"/>
    </source>
</evidence>
<gene>
    <name evidence="18" type="ORF">I592_00288</name>
    <name evidence="17" type="ORF">UKC_03674</name>
</gene>
<dbReference type="SUPFAM" id="SSF50621">
    <property type="entry name" value="Alanine racemase C-terminal domain-like"/>
    <property type="match status" value="1"/>
</dbReference>
<dbReference type="PANTHER" id="PTHR30511:SF0">
    <property type="entry name" value="ALANINE RACEMASE, CATABOLIC-RELATED"/>
    <property type="match status" value="1"/>
</dbReference>
<dbReference type="UniPathway" id="UPA00042">
    <property type="reaction ID" value="UER00497"/>
</dbReference>
<dbReference type="GO" id="GO:0030170">
    <property type="term" value="F:pyridoxal phosphate binding"/>
    <property type="evidence" value="ECO:0007669"/>
    <property type="project" value="UniProtKB-UniRule"/>
</dbReference>
<evidence type="ECO:0000313" key="19">
    <source>
        <dbReference type="Proteomes" id="UP000013750"/>
    </source>
</evidence>
<evidence type="ECO:0000256" key="12">
    <source>
        <dbReference type="ARBA" id="ARBA00061081"/>
    </source>
</evidence>
<accession>R2XUS3</accession>
<keyword evidence="10" id="KW-0046">Antibiotic resistance</keyword>
<evidence type="ECO:0000256" key="3">
    <source>
        <dbReference type="ARBA" id="ARBA00004651"/>
    </source>
</evidence>
<dbReference type="FunFam" id="2.40.37.10:FF:000006">
    <property type="entry name" value="Alanine racemase"/>
    <property type="match status" value="1"/>
</dbReference>
<comment type="similarity">
    <text evidence="11">In the N-terminal section; belongs to the acyltransferase 3 family.</text>
</comment>
<keyword evidence="20" id="KW-1185">Reference proteome</keyword>
<evidence type="ECO:0000256" key="6">
    <source>
        <dbReference type="ARBA" id="ARBA00022898"/>
    </source>
</evidence>
<comment type="similarity">
    <text evidence="12">In the C-terminal section; belongs to the alanine racemase family.</text>
</comment>
<dbReference type="GO" id="GO:0030632">
    <property type="term" value="P:D-alanine biosynthetic process"/>
    <property type="evidence" value="ECO:0007669"/>
    <property type="project" value="UniProtKB-UniRule"/>
</dbReference>
<dbReference type="HAMAP" id="MF_01201">
    <property type="entry name" value="Ala_racemase"/>
    <property type="match status" value="1"/>
</dbReference>
<comment type="catalytic activity">
    <reaction evidence="1 13">
        <text>L-alanine = D-alanine</text>
        <dbReference type="Rhea" id="RHEA:20249"/>
        <dbReference type="ChEBI" id="CHEBI:57416"/>
        <dbReference type="ChEBI" id="CHEBI:57972"/>
        <dbReference type="EC" id="5.1.1.1"/>
    </reaction>
</comment>
<feature type="domain" description="Alanine racemase C-terminal" evidence="16">
    <location>
        <begin position="250"/>
        <end position="375"/>
    </location>
</feature>
<comment type="caution">
    <text evidence="17">The sequence shown here is derived from an EMBL/GenBank/DDBJ whole genome shotgun (WGS) entry which is preliminary data.</text>
</comment>
<dbReference type="SMART" id="SM01005">
    <property type="entry name" value="Ala_racemase_C"/>
    <property type="match status" value="1"/>
</dbReference>
<comment type="pathway">
    <text evidence="13">Amino-acid biosynthesis; D-alanine biosynthesis; D-alanine from L-alanine: step 1/1.</text>
</comment>
<dbReference type="Proteomes" id="UP000013750">
    <property type="component" value="Unassembled WGS sequence"/>
</dbReference>
<dbReference type="PATRIC" id="fig|1158614.3.peg.3660"/>
<evidence type="ECO:0000259" key="16">
    <source>
        <dbReference type="SMART" id="SM01005"/>
    </source>
</evidence>
<reference evidence="18 20" key="2">
    <citation type="submission" date="2013-03" db="EMBL/GenBank/DDBJ databases">
        <title>The Genome Sequence of Enterococcus gilvus ATCC BAA-350 (PacBio/Illumina hybrid assembly).</title>
        <authorList>
            <consortium name="The Broad Institute Genomics Platform"/>
            <consortium name="The Broad Institute Genome Sequencing Center for Infectious Disease"/>
            <person name="Earl A."/>
            <person name="Russ C."/>
            <person name="Gilmore M."/>
            <person name="Surin D."/>
            <person name="Walker B."/>
            <person name="Young S."/>
            <person name="Zeng Q."/>
            <person name="Gargeya S."/>
            <person name="Fitzgerald M."/>
            <person name="Haas B."/>
            <person name="Abouelleil A."/>
            <person name="Allen A.W."/>
            <person name="Alvarado L."/>
            <person name="Arachchi H.M."/>
            <person name="Berlin A.M."/>
            <person name="Chapman S.B."/>
            <person name="Gainer-Dewar J."/>
            <person name="Goldberg J."/>
            <person name="Griggs A."/>
            <person name="Gujja S."/>
            <person name="Hansen M."/>
            <person name="Howarth C."/>
            <person name="Imamovic A."/>
            <person name="Ireland A."/>
            <person name="Larimer J."/>
            <person name="McCowan C."/>
            <person name="Murphy C."/>
            <person name="Pearson M."/>
            <person name="Poon T.W."/>
            <person name="Priest M."/>
            <person name="Roberts A."/>
            <person name="Saif S."/>
            <person name="Shea T."/>
            <person name="Sisk P."/>
            <person name="Sykes S."/>
            <person name="Wortman J."/>
            <person name="Nusbaum C."/>
            <person name="Birren B."/>
        </authorList>
    </citation>
    <scope>NUCLEOTIDE SEQUENCE [LARGE SCALE GENOMIC DNA]</scope>
    <source>
        <strain evidence="18 20">ATCC BAA-350</strain>
    </source>
</reference>
<name>R2XUS3_9ENTE</name>
<dbReference type="GO" id="GO:0005829">
    <property type="term" value="C:cytosol"/>
    <property type="evidence" value="ECO:0007669"/>
    <property type="project" value="TreeGrafter"/>
</dbReference>
<dbReference type="GO" id="GO:0005886">
    <property type="term" value="C:plasma membrane"/>
    <property type="evidence" value="ECO:0007669"/>
    <property type="project" value="UniProtKB-SubCell"/>
</dbReference>
<dbReference type="InterPro" id="IPR011079">
    <property type="entry name" value="Ala_racemase_C"/>
</dbReference>
<feature type="modified residue" description="N6-(pyridoxal phosphate)lysine" evidence="13 14">
    <location>
        <position position="40"/>
    </location>
</feature>
<feature type="binding site" evidence="13 15">
    <location>
        <position position="142"/>
    </location>
    <ligand>
        <name>substrate</name>
    </ligand>
</feature>
<evidence type="ECO:0000313" key="18">
    <source>
        <dbReference type="EMBL" id="EOW81003.1"/>
    </source>
</evidence>
<organism evidence="17 19">
    <name type="scientific">Enterococcus gilvus ATCC BAA-350</name>
    <dbReference type="NCBI Taxonomy" id="1158614"/>
    <lineage>
        <taxon>Bacteria</taxon>
        <taxon>Bacillati</taxon>
        <taxon>Bacillota</taxon>
        <taxon>Bacilli</taxon>
        <taxon>Lactobacillales</taxon>
        <taxon>Enterococcaceae</taxon>
        <taxon>Enterococcus</taxon>
    </lineage>
</organism>
<dbReference type="Gene3D" id="2.40.37.10">
    <property type="entry name" value="Lyase, Ornithine Decarboxylase, Chain A, domain 1"/>
    <property type="match status" value="1"/>
</dbReference>
<dbReference type="PANTHER" id="PTHR30511">
    <property type="entry name" value="ALANINE RACEMASE"/>
    <property type="match status" value="1"/>
</dbReference>
<evidence type="ECO:0000256" key="7">
    <source>
        <dbReference type="ARBA" id="ARBA00022989"/>
    </source>
</evidence>
<keyword evidence="9 13" id="KW-0413">Isomerase</keyword>